<gene>
    <name evidence="2" type="ORF">UFOPK1392_01168</name>
</gene>
<reference evidence="2" key="1">
    <citation type="submission" date="2020-05" db="EMBL/GenBank/DDBJ databases">
        <authorList>
            <person name="Chiriac C."/>
            <person name="Salcher M."/>
            <person name="Ghai R."/>
            <person name="Kavagutti S V."/>
        </authorList>
    </citation>
    <scope>NUCLEOTIDE SEQUENCE</scope>
</reference>
<dbReference type="AlphaFoldDB" id="A0A6J5YC01"/>
<organism evidence="2">
    <name type="scientific">freshwater metagenome</name>
    <dbReference type="NCBI Taxonomy" id="449393"/>
    <lineage>
        <taxon>unclassified sequences</taxon>
        <taxon>metagenomes</taxon>
        <taxon>ecological metagenomes</taxon>
    </lineage>
</organism>
<name>A0A6J5YC01_9ZZZZ</name>
<accession>A0A6J5YC01</accession>
<proteinExistence type="predicted"/>
<evidence type="ECO:0000313" key="2">
    <source>
        <dbReference type="EMBL" id="CAB4323413.1"/>
    </source>
</evidence>
<feature type="region of interest" description="Disordered" evidence="1">
    <location>
        <begin position="1"/>
        <end position="36"/>
    </location>
</feature>
<dbReference type="EMBL" id="CAEMXZ010000043">
    <property type="protein sequence ID" value="CAB4323413.1"/>
    <property type="molecule type" value="Genomic_DNA"/>
</dbReference>
<evidence type="ECO:0000256" key="1">
    <source>
        <dbReference type="SAM" id="MobiDB-lite"/>
    </source>
</evidence>
<protein>
    <submittedName>
        <fullName evidence="2">Unannotated protein</fullName>
    </submittedName>
</protein>
<sequence>MGCPLAAGATQRTAALESPRSATTEPGASGADSGVSDVVAAAPRPSRFTATTRTVYVVPAINPVSVHSFALVPVTTTEHVAATESPEVVAVTMYDRTVAPLAEAGLHLTVAVVAV</sequence>
<feature type="compositionally biased region" description="Low complexity" evidence="1">
    <location>
        <begin position="27"/>
        <end position="36"/>
    </location>
</feature>